<comment type="caution">
    <text evidence="3">The sequence shown here is derived from an EMBL/GenBank/DDBJ whole genome shotgun (WGS) entry which is preliminary data.</text>
</comment>
<keyword evidence="2" id="KW-0808">Transferase</keyword>
<accession>A0A0S8GAN6</accession>
<evidence type="ECO:0000256" key="1">
    <source>
        <dbReference type="ARBA" id="ARBA00022676"/>
    </source>
</evidence>
<gene>
    <name evidence="3" type="ORF">AMJ82_04740</name>
</gene>
<dbReference type="GO" id="GO:0009244">
    <property type="term" value="P:lipopolysaccharide core region biosynthetic process"/>
    <property type="evidence" value="ECO:0007669"/>
    <property type="project" value="TreeGrafter"/>
</dbReference>
<proteinExistence type="predicted"/>
<dbReference type="SUPFAM" id="SSF53756">
    <property type="entry name" value="UDP-Glycosyltransferase/glycogen phosphorylase"/>
    <property type="match status" value="1"/>
</dbReference>
<dbReference type="EMBL" id="LJUI01000027">
    <property type="protein sequence ID" value="KPK69801.1"/>
    <property type="molecule type" value="Genomic_DNA"/>
</dbReference>
<name>A0A0S8GAN6_UNCT6</name>
<evidence type="ECO:0000313" key="3">
    <source>
        <dbReference type="EMBL" id="KPK69801.1"/>
    </source>
</evidence>
<dbReference type="Proteomes" id="UP000051717">
    <property type="component" value="Unassembled WGS sequence"/>
</dbReference>
<dbReference type="InterPro" id="IPR002201">
    <property type="entry name" value="Glyco_trans_9"/>
</dbReference>
<protein>
    <recommendedName>
        <fullName evidence="5">Lipopolysaccharide heptosyltransferase II</fullName>
    </recommendedName>
</protein>
<dbReference type="PANTHER" id="PTHR30160">
    <property type="entry name" value="TETRAACYLDISACCHARIDE 4'-KINASE-RELATED"/>
    <property type="match status" value="1"/>
</dbReference>
<dbReference type="CDD" id="cd03789">
    <property type="entry name" value="GT9_LPS_heptosyltransferase"/>
    <property type="match status" value="1"/>
</dbReference>
<organism evidence="3 4">
    <name type="scientific">candidate division TA06 bacterium SM23_40</name>
    <dbReference type="NCBI Taxonomy" id="1703774"/>
    <lineage>
        <taxon>Bacteria</taxon>
        <taxon>Bacteria division TA06</taxon>
    </lineage>
</organism>
<reference evidence="3 4" key="1">
    <citation type="journal article" date="2015" name="Microbiome">
        <title>Genomic resolution of linkages in carbon, nitrogen, and sulfur cycling among widespread estuary sediment bacteria.</title>
        <authorList>
            <person name="Baker B.J."/>
            <person name="Lazar C.S."/>
            <person name="Teske A.P."/>
            <person name="Dick G.J."/>
        </authorList>
    </citation>
    <scope>NUCLEOTIDE SEQUENCE [LARGE SCALE GENOMIC DNA]</scope>
    <source>
        <strain evidence="3">SM23_40</strain>
    </source>
</reference>
<dbReference type="GO" id="GO:0008713">
    <property type="term" value="F:ADP-heptose-lipopolysaccharide heptosyltransferase activity"/>
    <property type="evidence" value="ECO:0007669"/>
    <property type="project" value="TreeGrafter"/>
</dbReference>
<dbReference type="GO" id="GO:0005829">
    <property type="term" value="C:cytosol"/>
    <property type="evidence" value="ECO:0007669"/>
    <property type="project" value="TreeGrafter"/>
</dbReference>
<evidence type="ECO:0008006" key="5">
    <source>
        <dbReference type="Google" id="ProtNLM"/>
    </source>
</evidence>
<dbReference type="Gene3D" id="3.40.50.2000">
    <property type="entry name" value="Glycogen Phosphorylase B"/>
    <property type="match status" value="2"/>
</dbReference>
<dbReference type="InterPro" id="IPR051199">
    <property type="entry name" value="LPS_LOS_Heptosyltrfase"/>
</dbReference>
<evidence type="ECO:0000313" key="4">
    <source>
        <dbReference type="Proteomes" id="UP000051717"/>
    </source>
</evidence>
<dbReference type="Pfam" id="PF01075">
    <property type="entry name" value="Glyco_transf_9"/>
    <property type="match status" value="1"/>
</dbReference>
<sequence>MIGAPMERILVVKLRQMGDTVILTPMLRALRRAHPRARIVVVVPSVWADLLETSPHIDRLIGYRGGSFYGTLALIRELRQERFDLGINPHASSRSAWILFLSAVTQRVVDNRSGRALFSTVNVPHPPRGRAAVERDLDCIRSLGLESDGSNIELFLTTEDRAVARRFLEERGLVDGALRVAIAPGASAPAKQWSAARFASVADILAQDAGVHVLLVGAPEETELLNEVESRMAARPTTVQISQLRHLAAILERCSLFLGNDSGPKHLAVGVGTPTLSIFGPEDAVEWHPYEAEEGHVAIIKDVDCREGGCGKKVCDDHRCMGLITVDEVVGGARTLLRLKKNRDSLTVRGGALW</sequence>
<dbReference type="AlphaFoldDB" id="A0A0S8GAN6"/>
<keyword evidence="1" id="KW-0328">Glycosyltransferase</keyword>
<evidence type="ECO:0000256" key="2">
    <source>
        <dbReference type="ARBA" id="ARBA00022679"/>
    </source>
</evidence>